<proteinExistence type="predicted"/>
<comment type="caution">
    <text evidence="2">The sequence shown here is derived from an EMBL/GenBank/DDBJ whole genome shotgun (WGS) entry which is preliminary data.</text>
</comment>
<dbReference type="RefSeq" id="XP_067925510.1">
    <property type="nucleotide sequence ID" value="XM_068062518.1"/>
</dbReference>
<dbReference type="Proteomes" id="UP000221165">
    <property type="component" value="Unassembled WGS sequence"/>
</dbReference>
<dbReference type="VEuPathDB" id="ToxoDB:CSUI_002316"/>
<feature type="transmembrane region" description="Helical" evidence="1">
    <location>
        <begin position="26"/>
        <end position="50"/>
    </location>
</feature>
<keyword evidence="3" id="KW-1185">Reference proteome</keyword>
<protein>
    <submittedName>
        <fullName evidence="2">Membrane protein</fullName>
    </submittedName>
</protein>
<feature type="transmembrane region" description="Helical" evidence="1">
    <location>
        <begin position="62"/>
        <end position="81"/>
    </location>
</feature>
<dbReference type="GeneID" id="94425729"/>
<gene>
    <name evidence="2" type="ORF">CSUI_002316</name>
</gene>
<keyword evidence="1" id="KW-0812">Transmembrane</keyword>
<dbReference type="AlphaFoldDB" id="A0A2C6L9X7"/>
<dbReference type="OrthoDB" id="365936at2759"/>
<sequence>MMFKYLWTKPAGGGPAPLLQNPVRGWMVALVVAHLLLFLMAGFTFTFPSITDMFCSLLSANASYCAVCGAVAFSMFFYFSVLSCQTWGTEQYWTTFAVVTLSMAFVDSVTAGWGIYVLTSSTRTLRRNSALAIEESCEEWKAVAFYYCAAAVISFHVVIALLCGAVSFRMTRGVSSQLEEIRRLV</sequence>
<organism evidence="2 3">
    <name type="scientific">Cystoisospora suis</name>
    <dbReference type="NCBI Taxonomy" id="483139"/>
    <lineage>
        <taxon>Eukaryota</taxon>
        <taxon>Sar</taxon>
        <taxon>Alveolata</taxon>
        <taxon>Apicomplexa</taxon>
        <taxon>Conoidasida</taxon>
        <taxon>Coccidia</taxon>
        <taxon>Eucoccidiorida</taxon>
        <taxon>Eimeriorina</taxon>
        <taxon>Sarcocystidae</taxon>
        <taxon>Cystoisospora</taxon>
    </lineage>
</organism>
<feature type="transmembrane region" description="Helical" evidence="1">
    <location>
        <begin position="93"/>
        <end position="118"/>
    </location>
</feature>
<name>A0A2C6L9X7_9APIC</name>
<reference evidence="2 3" key="1">
    <citation type="journal article" date="2017" name="Int. J. Parasitol.">
        <title>The genome of the protozoan parasite Cystoisospora suis and a reverse vaccinology approach to identify vaccine candidates.</title>
        <authorList>
            <person name="Palmieri N."/>
            <person name="Shrestha A."/>
            <person name="Ruttkowski B."/>
            <person name="Beck T."/>
            <person name="Vogl C."/>
            <person name="Tomley F."/>
            <person name="Blake D.P."/>
            <person name="Joachim A."/>
        </authorList>
    </citation>
    <scope>NUCLEOTIDE SEQUENCE [LARGE SCALE GENOMIC DNA]</scope>
    <source>
        <strain evidence="2 3">Wien I</strain>
    </source>
</reference>
<evidence type="ECO:0000313" key="2">
    <source>
        <dbReference type="EMBL" id="PHJ23836.1"/>
    </source>
</evidence>
<keyword evidence="1" id="KW-0472">Membrane</keyword>
<evidence type="ECO:0000256" key="1">
    <source>
        <dbReference type="SAM" id="Phobius"/>
    </source>
</evidence>
<feature type="transmembrane region" description="Helical" evidence="1">
    <location>
        <begin position="144"/>
        <end position="168"/>
    </location>
</feature>
<accession>A0A2C6L9X7</accession>
<dbReference type="EMBL" id="MIGC01000980">
    <property type="protein sequence ID" value="PHJ23836.1"/>
    <property type="molecule type" value="Genomic_DNA"/>
</dbReference>
<keyword evidence="1" id="KW-1133">Transmembrane helix</keyword>
<evidence type="ECO:0000313" key="3">
    <source>
        <dbReference type="Proteomes" id="UP000221165"/>
    </source>
</evidence>